<gene>
    <name evidence="1" type="ORF">HCN58_34835</name>
</gene>
<organism evidence="1 2">
    <name type="scientific">Bradyrhizobium australiense</name>
    <dbReference type="NCBI Taxonomy" id="2721161"/>
    <lineage>
        <taxon>Bacteria</taxon>
        <taxon>Pseudomonadati</taxon>
        <taxon>Pseudomonadota</taxon>
        <taxon>Alphaproteobacteria</taxon>
        <taxon>Hyphomicrobiales</taxon>
        <taxon>Nitrobacteraceae</taxon>
        <taxon>Bradyrhizobium</taxon>
    </lineage>
</organism>
<dbReference type="Proteomes" id="UP000544122">
    <property type="component" value="Unassembled WGS sequence"/>
</dbReference>
<dbReference type="AlphaFoldDB" id="A0A7Y4GZ17"/>
<sequence length="60" mass="6575">MGFPLRNEHGLSLHLIAAQVDACGQRARLAGPELKSSEALREFDDMAIDNAVHEMGLDEQ</sequence>
<comment type="caution">
    <text evidence="1">The sequence shown here is derived from an EMBL/GenBank/DDBJ whole genome shotgun (WGS) entry which is preliminary data.</text>
</comment>
<protein>
    <submittedName>
        <fullName evidence="1">Uncharacterized protein</fullName>
    </submittedName>
</protein>
<dbReference type="RefSeq" id="WP_171583795.1">
    <property type="nucleotide sequence ID" value="NZ_JAAVLX010000022.1"/>
</dbReference>
<keyword evidence="2" id="KW-1185">Reference proteome</keyword>
<evidence type="ECO:0000313" key="2">
    <source>
        <dbReference type="Proteomes" id="UP000544122"/>
    </source>
</evidence>
<dbReference type="EMBL" id="JAAVLX010000022">
    <property type="protein sequence ID" value="NOJ44615.1"/>
    <property type="molecule type" value="Genomic_DNA"/>
</dbReference>
<evidence type="ECO:0000313" key="1">
    <source>
        <dbReference type="EMBL" id="NOJ44615.1"/>
    </source>
</evidence>
<proteinExistence type="predicted"/>
<accession>A0A7Y4GZ17</accession>
<name>A0A7Y4GZ17_9BRAD</name>
<reference evidence="1 2" key="1">
    <citation type="submission" date="2020-03" db="EMBL/GenBank/DDBJ databases">
        <title>Bradyrhizobium diversity isolated from nodules of Indigofera sp.</title>
        <authorList>
            <person name="Klepa M."/>
            <person name="Helene L."/>
            <person name="Hungria M."/>
        </authorList>
    </citation>
    <scope>NUCLEOTIDE SEQUENCE [LARGE SCALE GENOMIC DNA]</scope>
    <source>
        <strain evidence="1 2">WSM 1791</strain>
    </source>
</reference>